<organism evidence="3">
    <name type="scientific">Thrips palmi</name>
    <name type="common">Melon thrips</name>
    <dbReference type="NCBI Taxonomy" id="161013"/>
    <lineage>
        <taxon>Eukaryota</taxon>
        <taxon>Metazoa</taxon>
        <taxon>Ecdysozoa</taxon>
        <taxon>Arthropoda</taxon>
        <taxon>Hexapoda</taxon>
        <taxon>Insecta</taxon>
        <taxon>Pterygota</taxon>
        <taxon>Neoptera</taxon>
        <taxon>Paraneoptera</taxon>
        <taxon>Thysanoptera</taxon>
        <taxon>Terebrantia</taxon>
        <taxon>Thripoidea</taxon>
        <taxon>Thripidae</taxon>
        <taxon>Thrips</taxon>
    </lineage>
</organism>
<keyword evidence="2" id="KW-1185">Reference proteome</keyword>
<dbReference type="RefSeq" id="XP_034239911.1">
    <property type="nucleotide sequence ID" value="XM_034384020.1"/>
</dbReference>
<dbReference type="KEGG" id="tpal:117644498"/>
<gene>
    <name evidence="3" type="primary">LOC117644498</name>
</gene>
<reference evidence="3" key="1">
    <citation type="submission" date="2025-08" db="UniProtKB">
        <authorList>
            <consortium name="RefSeq"/>
        </authorList>
    </citation>
    <scope>IDENTIFICATION</scope>
    <source>
        <tissue evidence="3">Total insect</tissue>
    </source>
</reference>
<proteinExistence type="predicted"/>
<evidence type="ECO:0000313" key="2">
    <source>
        <dbReference type="Proteomes" id="UP000515158"/>
    </source>
</evidence>
<protein>
    <submittedName>
        <fullName evidence="3">Uncharacterized protein LOC117644498</fullName>
    </submittedName>
</protein>
<evidence type="ECO:0000256" key="1">
    <source>
        <dbReference type="SAM" id="MobiDB-lite"/>
    </source>
</evidence>
<evidence type="ECO:0000313" key="3">
    <source>
        <dbReference type="RefSeq" id="XP_034239911.1"/>
    </source>
</evidence>
<feature type="compositionally biased region" description="Basic and acidic residues" evidence="1">
    <location>
        <begin position="27"/>
        <end position="42"/>
    </location>
</feature>
<accession>A0A6P8YS90</accession>
<dbReference type="InParanoid" id="A0A6P8YS90"/>
<name>A0A6P8YS90_THRPL</name>
<sequence length="105" mass="11167">MGHPTAQSPHYPMGYATLGHAPHHTTMHPDDPRRQVRAHEDPAGGTVVPMGPPKGQGMPPPMGPPMTTIIGSGGGVLNRIRNNNDPDLIISRAEVVLKPLNTSRC</sequence>
<dbReference type="Proteomes" id="UP000515158">
    <property type="component" value="Unplaced"/>
</dbReference>
<dbReference type="AlphaFoldDB" id="A0A6P8YS90"/>
<feature type="region of interest" description="Disordered" evidence="1">
    <location>
        <begin position="1"/>
        <end position="67"/>
    </location>
</feature>
<dbReference type="GeneID" id="117644498"/>